<sequence>MESRLAGVREYKCPASSNQVKSWGVEQGLIHDALDSNVHLEEHIARNSLLIQAKCSEVGAIRFLPQIIK</sequence>
<organism evidence="1 2">
    <name type="scientific">Zhongshania marina</name>
    <dbReference type="NCBI Taxonomy" id="2304603"/>
    <lineage>
        <taxon>Bacteria</taxon>
        <taxon>Pseudomonadati</taxon>
        <taxon>Pseudomonadota</taxon>
        <taxon>Gammaproteobacteria</taxon>
        <taxon>Cellvibrionales</taxon>
        <taxon>Spongiibacteraceae</taxon>
        <taxon>Zhongshania</taxon>
    </lineage>
</organism>
<gene>
    <name evidence="1" type="ORF">C0068_09955</name>
</gene>
<name>A0A2S4HFR3_9GAMM</name>
<comment type="caution">
    <text evidence="1">The sequence shown here is derived from an EMBL/GenBank/DDBJ whole genome shotgun (WGS) entry which is preliminary data.</text>
</comment>
<evidence type="ECO:0000313" key="1">
    <source>
        <dbReference type="EMBL" id="POP52835.1"/>
    </source>
</evidence>
<accession>A0A2S4HFR3</accession>
<protein>
    <submittedName>
        <fullName evidence="1">Uncharacterized protein</fullName>
    </submittedName>
</protein>
<dbReference type="AlphaFoldDB" id="A0A2S4HFR3"/>
<dbReference type="EMBL" id="PQGG01000023">
    <property type="protein sequence ID" value="POP52835.1"/>
    <property type="molecule type" value="Genomic_DNA"/>
</dbReference>
<reference evidence="1" key="1">
    <citation type="submission" date="2018-01" db="EMBL/GenBank/DDBJ databases">
        <authorList>
            <person name="Yu X.-D."/>
        </authorList>
    </citation>
    <scope>NUCLEOTIDE SEQUENCE</scope>
    <source>
        <strain evidence="1">ZX-21</strain>
    </source>
</reference>
<evidence type="ECO:0000313" key="2">
    <source>
        <dbReference type="Proteomes" id="UP000237222"/>
    </source>
</evidence>
<dbReference type="Proteomes" id="UP000237222">
    <property type="component" value="Unassembled WGS sequence"/>
</dbReference>
<proteinExistence type="predicted"/>